<evidence type="ECO:0000313" key="1">
    <source>
        <dbReference type="EMBL" id="KAH0527276.1"/>
    </source>
</evidence>
<name>A0A9P8HJ00_9HYPO</name>
<comment type="caution">
    <text evidence="1">The sequence shown here is derived from an EMBL/GenBank/DDBJ whole genome shotgun (WGS) entry which is preliminary data.</text>
</comment>
<accession>A0A9P8HJ00</accession>
<organism evidence="1 2">
    <name type="scientific">Trichoderma semiorbis</name>
    <dbReference type="NCBI Taxonomy" id="1491008"/>
    <lineage>
        <taxon>Eukaryota</taxon>
        <taxon>Fungi</taxon>
        <taxon>Dikarya</taxon>
        <taxon>Ascomycota</taxon>
        <taxon>Pezizomycotina</taxon>
        <taxon>Sordariomycetes</taxon>
        <taxon>Hypocreomycetidae</taxon>
        <taxon>Hypocreales</taxon>
        <taxon>Hypocreaceae</taxon>
        <taxon>Trichoderma</taxon>
    </lineage>
</organism>
<sequence>MISLTFSCRQWHPPILIRDHCISASIQKQFNFFGIATFDGPSEQYRSVYFLWFVIMVEAIKLSEFE</sequence>
<gene>
    <name evidence="1" type="ORF">TsFJ059_002296</name>
</gene>
<evidence type="ECO:0000313" key="2">
    <source>
        <dbReference type="Proteomes" id="UP000826573"/>
    </source>
</evidence>
<keyword evidence="2" id="KW-1185">Reference proteome</keyword>
<dbReference type="EMBL" id="JAIMJC010000003">
    <property type="protein sequence ID" value="KAH0527276.1"/>
    <property type="molecule type" value="Genomic_DNA"/>
</dbReference>
<dbReference type="Proteomes" id="UP000826573">
    <property type="component" value="Unassembled WGS sequence"/>
</dbReference>
<protein>
    <submittedName>
        <fullName evidence="1">Uncharacterized protein</fullName>
    </submittedName>
</protein>
<proteinExistence type="predicted"/>
<dbReference type="AlphaFoldDB" id="A0A9P8HJ00"/>
<reference evidence="1 2" key="1">
    <citation type="submission" date="2021-08" db="EMBL/GenBank/DDBJ databases">
        <title>The highly contiguous genome resource for Trichoderma semiorbis FJ059, a fungal antagonistic to plant pathogens.</title>
        <authorList>
            <person name="Liu T."/>
        </authorList>
    </citation>
    <scope>NUCLEOTIDE SEQUENCE [LARGE SCALE GENOMIC DNA]</scope>
    <source>
        <strain evidence="1 2">FJ059</strain>
    </source>
</reference>